<comment type="caution">
    <text evidence="1">The sequence shown here is derived from an EMBL/GenBank/DDBJ whole genome shotgun (WGS) entry which is preliminary data.</text>
</comment>
<accession>A0A4Z2HVN5</accession>
<dbReference type="AlphaFoldDB" id="A0A4Z2HVN5"/>
<name>A0A4Z2HVN5_9TELE</name>
<gene>
    <name evidence="1" type="ORF">EYF80_020141</name>
</gene>
<sequence length="63" mass="6627">MGDGLKLYGSFTPSPLFLCEDNEQTAPCDFVAVRRFASLDLSPCPGAPKDSDVPCVAAPVVPL</sequence>
<protein>
    <submittedName>
        <fullName evidence="1">Uncharacterized protein</fullName>
    </submittedName>
</protein>
<keyword evidence="2" id="KW-1185">Reference proteome</keyword>
<dbReference type="Proteomes" id="UP000314294">
    <property type="component" value="Unassembled WGS sequence"/>
</dbReference>
<evidence type="ECO:0000313" key="1">
    <source>
        <dbReference type="EMBL" id="TNN69651.1"/>
    </source>
</evidence>
<dbReference type="EMBL" id="SRLO01000173">
    <property type="protein sequence ID" value="TNN69651.1"/>
    <property type="molecule type" value="Genomic_DNA"/>
</dbReference>
<evidence type="ECO:0000313" key="2">
    <source>
        <dbReference type="Proteomes" id="UP000314294"/>
    </source>
</evidence>
<reference evidence="1 2" key="1">
    <citation type="submission" date="2019-03" db="EMBL/GenBank/DDBJ databases">
        <title>First draft genome of Liparis tanakae, snailfish: a comprehensive survey of snailfish specific genes.</title>
        <authorList>
            <person name="Kim W."/>
            <person name="Song I."/>
            <person name="Jeong J.-H."/>
            <person name="Kim D."/>
            <person name="Kim S."/>
            <person name="Ryu S."/>
            <person name="Song J.Y."/>
            <person name="Lee S.K."/>
        </authorList>
    </citation>
    <scope>NUCLEOTIDE SEQUENCE [LARGE SCALE GENOMIC DNA]</scope>
    <source>
        <tissue evidence="1">Muscle</tissue>
    </source>
</reference>
<proteinExistence type="predicted"/>
<organism evidence="1 2">
    <name type="scientific">Liparis tanakae</name>
    <name type="common">Tanaka's snailfish</name>
    <dbReference type="NCBI Taxonomy" id="230148"/>
    <lineage>
        <taxon>Eukaryota</taxon>
        <taxon>Metazoa</taxon>
        <taxon>Chordata</taxon>
        <taxon>Craniata</taxon>
        <taxon>Vertebrata</taxon>
        <taxon>Euteleostomi</taxon>
        <taxon>Actinopterygii</taxon>
        <taxon>Neopterygii</taxon>
        <taxon>Teleostei</taxon>
        <taxon>Neoteleostei</taxon>
        <taxon>Acanthomorphata</taxon>
        <taxon>Eupercaria</taxon>
        <taxon>Perciformes</taxon>
        <taxon>Cottioidei</taxon>
        <taxon>Cottales</taxon>
        <taxon>Liparidae</taxon>
        <taxon>Liparis</taxon>
    </lineage>
</organism>